<protein>
    <submittedName>
        <fullName evidence="1">Uncharacterized protein</fullName>
    </submittedName>
</protein>
<organism evidence="1">
    <name type="scientific">Arundo donax</name>
    <name type="common">Giant reed</name>
    <name type="synonym">Donax arundinaceus</name>
    <dbReference type="NCBI Taxonomy" id="35708"/>
    <lineage>
        <taxon>Eukaryota</taxon>
        <taxon>Viridiplantae</taxon>
        <taxon>Streptophyta</taxon>
        <taxon>Embryophyta</taxon>
        <taxon>Tracheophyta</taxon>
        <taxon>Spermatophyta</taxon>
        <taxon>Magnoliopsida</taxon>
        <taxon>Liliopsida</taxon>
        <taxon>Poales</taxon>
        <taxon>Poaceae</taxon>
        <taxon>PACMAD clade</taxon>
        <taxon>Arundinoideae</taxon>
        <taxon>Arundineae</taxon>
        <taxon>Arundo</taxon>
    </lineage>
</organism>
<evidence type="ECO:0000313" key="1">
    <source>
        <dbReference type="EMBL" id="JAE08786.1"/>
    </source>
</evidence>
<reference evidence="1" key="2">
    <citation type="journal article" date="2015" name="Data Brief">
        <title>Shoot transcriptome of the giant reed, Arundo donax.</title>
        <authorList>
            <person name="Barrero R.A."/>
            <person name="Guerrero F.D."/>
            <person name="Moolhuijzen P."/>
            <person name="Goolsby J.A."/>
            <person name="Tidwell J."/>
            <person name="Bellgard S.E."/>
            <person name="Bellgard M.I."/>
        </authorList>
    </citation>
    <scope>NUCLEOTIDE SEQUENCE</scope>
    <source>
        <tissue evidence="1">Shoot tissue taken approximately 20 cm above the soil surface</tissue>
    </source>
</reference>
<dbReference type="EMBL" id="GBRH01189110">
    <property type="protein sequence ID" value="JAE08786.1"/>
    <property type="molecule type" value="Transcribed_RNA"/>
</dbReference>
<name>A0A0A9FF81_ARUDO</name>
<sequence length="54" mass="6329">MALSKTQLKFPAPTNPKSYRPWFNRTANLSMVQQNSKSITHRSVQKQQIWFYGS</sequence>
<proteinExistence type="predicted"/>
<accession>A0A0A9FF81</accession>
<reference evidence="1" key="1">
    <citation type="submission" date="2014-09" db="EMBL/GenBank/DDBJ databases">
        <authorList>
            <person name="Magalhaes I.L.F."/>
            <person name="Oliveira U."/>
            <person name="Santos F.R."/>
            <person name="Vidigal T.H.D.A."/>
            <person name="Brescovit A.D."/>
            <person name="Santos A.J."/>
        </authorList>
    </citation>
    <scope>NUCLEOTIDE SEQUENCE</scope>
    <source>
        <tissue evidence="1">Shoot tissue taken approximately 20 cm above the soil surface</tissue>
    </source>
</reference>
<dbReference type="AlphaFoldDB" id="A0A0A9FF81"/>